<comment type="subcellular location">
    <subcellularLocation>
        <location evidence="9">Membrane</location>
        <topology evidence="9">Multi-pass membrane protein</topology>
    </subcellularLocation>
</comment>
<dbReference type="InterPro" id="IPR019533">
    <property type="entry name" value="Peptidase_S26"/>
</dbReference>
<dbReference type="CDD" id="cd06530">
    <property type="entry name" value="S26_SPase_I"/>
    <property type="match status" value="1"/>
</dbReference>
<dbReference type="Proteomes" id="UP000294229">
    <property type="component" value="Unassembled WGS sequence"/>
</dbReference>
<dbReference type="GO" id="GO:0004252">
    <property type="term" value="F:serine-type endopeptidase activity"/>
    <property type="evidence" value="ECO:0007669"/>
    <property type="project" value="InterPro"/>
</dbReference>
<evidence type="ECO:0000256" key="8">
    <source>
        <dbReference type="RuleBase" id="RU003993"/>
    </source>
</evidence>
<gene>
    <name evidence="12" type="primary">lepB</name>
    <name evidence="11" type="ORF">EIG79_02885</name>
    <name evidence="13" type="ORF">NCTC10926_02774</name>
    <name evidence="12" type="ORF">NCTC11296_02901</name>
</gene>
<dbReference type="Proteomes" id="UP000254620">
    <property type="component" value="Unassembled WGS sequence"/>
</dbReference>
<dbReference type="Pfam" id="PF10502">
    <property type="entry name" value="Peptidase_S26"/>
    <property type="match status" value="1"/>
</dbReference>
<dbReference type="PRINTS" id="PR00727">
    <property type="entry name" value="LEADERPTASE"/>
</dbReference>
<dbReference type="GO" id="GO:0016020">
    <property type="term" value="C:membrane"/>
    <property type="evidence" value="ECO:0007669"/>
    <property type="project" value="UniProtKB-SubCell"/>
</dbReference>
<name>A0A0F5EZB4_AVIPA</name>
<reference evidence="14 15" key="1">
    <citation type="submission" date="2018-06" db="EMBL/GenBank/DDBJ databases">
        <authorList>
            <consortium name="Pathogen Informatics"/>
            <person name="Doyle S."/>
        </authorList>
    </citation>
    <scope>NUCLEOTIDE SEQUENCE [LARGE SCALE GENOMIC DNA]</scope>
    <source>
        <strain evidence="13 15">NCTC10926</strain>
        <strain evidence="12 14">NCTC11296</strain>
    </source>
</reference>
<evidence type="ECO:0000256" key="2">
    <source>
        <dbReference type="ARBA" id="ARBA00009370"/>
    </source>
</evidence>
<keyword evidence="8" id="KW-1133">Transmembrane helix</keyword>
<comment type="similarity">
    <text evidence="2 9">Belongs to the peptidase S26 family.</text>
</comment>
<dbReference type="NCBIfam" id="NF008114">
    <property type="entry name" value="PRK10861.1"/>
    <property type="match status" value="1"/>
</dbReference>
<evidence type="ECO:0000256" key="5">
    <source>
        <dbReference type="ARBA" id="ARBA00022670"/>
    </source>
</evidence>
<keyword evidence="6 8" id="KW-0378">Hydrolase</keyword>
<dbReference type="EMBL" id="UGHK01000002">
    <property type="protein sequence ID" value="STO72956.1"/>
    <property type="molecule type" value="Genomic_DNA"/>
</dbReference>
<dbReference type="InterPro" id="IPR019757">
    <property type="entry name" value="Pept_S26A_signal_pept_1_Lys-AS"/>
</dbReference>
<evidence type="ECO:0000313" key="12">
    <source>
        <dbReference type="EMBL" id="STO72956.1"/>
    </source>
</evidence>
<dbReference type="InterPro" id="IPR019758">
    <property type="entry name" value="Pept_S26A_signal_pept_1_CS"/>
</dbReference>
<dbReference type="eggNOG" id="COG0681">
    <property type="taxonomic scope" value="Bacteria"/>
</dbReference>
<evidence type="ECO:0000256" key="4">
    <source>
        <dbReference type="ARBA" id="ARBA00019232"/>
    </source>
</evidence>
<organism evidence="11 16">
    <name type="scientific">Avibacterium paragallinarum</name>
    <name type="common">Haemophilus gallinarum</name>
    <dbReference type="NCBI Taxonomy" id="728"/>
    <lineage>
        <taxon>Bacteria</taxon>
        <taxon>Pseudomonadati</taxon>
        <taxon>Pseudomonadota</taxon>
        <taxon>Gammaproteobacteria</taxon>
        <taxon>Pasteurellales</taxon>
        <taxon>Pasteurellaceae</taxon>
        <taxon>Avibacterium</taxon>
    </lineage>
</organism>
<feature type="active site" evidence="7">
    <location>
        <position position="172"/>
    </location>
</feature>
<evidence type="ECO:0000313" key="15">
    <source>
        <dbReference type="Proteomes" id="UP000254620"/>
    </source>
</evidence>
<evidence type="ECO:0000259" key="10">
    <source>
        <dbReference type="Pfam" id="PF10502"/>
    </source>
</evidence>
<evidence type="ECO:0000256" key="3">
    <source>
        <dbReference type="ARBA" id="ARBA00013208"/>
    </source>
</evidence>
<sequence length="343" mass="39450">MSKSNLFFILLIAVGYGIWKWLDHLGLPNTFTIVLILLTALCGVLWCYYRFSALPKRERQIARAEQRSGKPLTEEEKAKIEPISESGEFLSSLFPVLAFVLILRSFFFEPFQIPSGSMEPTLRVGDFLLVEKYAYGIKDPVFQNTLIETGKPQRGDIIVFKAPPEPNVDYIKRVIGIPGDRIQYNEADRHLTITYGKDGKECTEDCVTKEFTYSTPEADKNFNIIIGQDRAGKPIYSNQNPLVLTESGDVTHQIHWDPQPPNATYLYQGYRQQHNYITEWVVPLGEYFVMGDNRNHSADSRFWGFVPEKNIVGKAKYIWLSLDKKQGEWPTGLRFDRMFSKIQ</sequence>
<proteinExistence type="inferred from homology"/>
<evidence type="ECO:0000313" key="14">
    <source>
        <dbReference type="Proteomes" id="UP000254465"/>
    </source>
</evidence>
<reference evidence="11 16" key="2">
    <citation type="submission" date="2018-11" db="EMBL/GenBank/DDBJ databases">
        <title>Sequencing Av. paragallinarum serogroups.</title>
        <authorList>
            <person name="Hellmuth J.E."/>
            <person name="Boucher C.E."/>
            <person name="Cason E.D."/>
        </authorList>
    </citation>
    <scope>NUCLEOTIDE SEQUENCE [LARGE SCALE GENOMIC DNA]</scope>
    <source>
        <strain evidence="11 16">SA-3</strain>
    </source>
</reference>
<dbReference type="InterPro" id="IPR019756">
    <property type="entry name" value="Pept_S26A_signal_pept_1_Ser-AS"/>
</dbReference>
<dbReference type="PANTHER" id="PTHR43390">
    <property type="entry name" value="SIGNAL PEPTIDASE I"/>
    <property type="match status" value="1"/>
</dbReference>
<dbReference type="PROSITE" id="PS00501">
    <property type="entry name" value="SPASE_I_1"/>
    <property type="match status" value="1"/>
</dbReference>
<dbReference type="Proteomes" id="UP000254465">
    <property type="component" value="Unassembled WGS sequence"/>
</dbReference>
<keyword evidence="5 8" id="KW-0645">Protease</keyword>
<dbReference type="OrthoDB" id="9815782at2"/>
<accession>A0A0F5EZB4</accession>
<feature type="active site" evidence="7">
    <location>
        <position position="117"/>
    </location>
</feature>
<evidence type="ECO:0000256" key="7">
    <source>
        <dbReference type="PIRSR" id="PIRSR600223-1"/>
    </source>
</evidence>
<dbReference type="EMBL" id="RQXS01000007">
    <property type="protein sequence ID" value="RZN60685.1"/>
    <property type="molecule type" value="Genomic_DNA"/>
</dbReference>
<dbReference type="GO" id="GO:0009003">
    <property type="term" value="F:signal peptidase activity"/>
    <property type="evidence" value="ECO:0007669"/>
    <property type="project" value="UniProtKB-EC"/>
</dbReference>
<dbReference type="RefSeq" id="WP_017805035.1">
    <property type="nucleotide sequence ID" value="NZ_LAEN01000021.1"/>
</dbReference>
<dbReference type="STRING" id="728.VY92_10370"/>
<dbReference type="Gene3D" id="2.10.109.10">
    <property type="entry name" value="Umud Fragment, subunit A"/>
    <property type="match status" value="1"/>
</dbReference>
<dbReference type="PANTHER" id="PTHR43390:SF1">
    <property type="entry name" value="CHLOROPLAST PROCESSING PEPTIDASE"/>
    <property type="match status" value="1"/>
</dbReference>
<evidence type="ECO:0000256" key="6">
    <source>
        <dbReference type="ARBA" id="ARBA00022801"/>
    </source>
</evidence>
<feature type="transmembrane region" description="Helical" evidence="8">
    <location>
        <begin position="27"/>
        <end position="49"/>
    </location>
</feature>
<dbReference type="GO" id="GO:0006465">
    <property type="term" value="P:signal peptide processing"/>
    <property type="evidence" value="ECO:0007669"/>
    <property type="project" value="InterPro"/>
</dbReference>
<feature type="transmembrane region" description="Helical" evidence="8">
    <location>
        <begin position="89"/>
        <end position="108"/>
    </location>
</feature>
<dbReference type="AlphaFoldDB" id="A0A0F5EZB4"/>
<dbReference type="PROSITE" id="PS00760">
    <property type="entry name" value="SPASE_I_2"/>
    <property type="match status" value="1"/>
</dbReference>
<dbReference type="SUPFAM" id="SSF51306">
    <property type="entry name" value="LexA/Signal peptidase"/>
    <property type="match status" value="1"/>
</dbReference>
<comment type="catalytic activity">
    <reaction evidence="1 8">
        <text>Cleavage of hydrophobic, N-terminal signal or leader sequences from secreted and periplasmic proteins.</text>
        <dbReference type="EC" id="3.4.21.89"/>
    </reaction>
</comment>
<dbReference type="NCBIfam" id="TIGR02227">
    <property type="entry name" value="sigpep_I_bact"/>
    <property type="match status" value="1"/>
</dbReference>
<keyword evidence="8" id="KW-0812">Transmembrane</keyword>
<dbReference type="PROSITE" id="PS00761">
    <property type="entry name" value="SPASE_I_3"/>
    <property type="match status" value="1"/>
</dbReference>
<dbReference type="EMBL" id="UFSW01000002">
    <property type="protein sequence ID" value="SUV40722.1"/>
    <property type="molecule type" value="Genomic_DNA"/>
</dbReference>
<dbReference type="InterPro" id="IPR036286">
    <property type="entry name" value="LexA/Signal_pep-like_sf"/>
</dbReference>
<protein>
    <recommendedName>
        <fullName evidence="4 8">Signal peptidase I</fullName>
        <ecNumber evidence="3 8">3.4.21.89</ecNumber>
    </recommendedName>
</protein>
<evidence type="ECO:0000313" key="13">
    <source>
        <dbReference type="EMBL" id="SUV40722.1"/>
    </source>
</evidence>
<keyword evidence="8" id="KW-0472">Membrane</keyword>
<dbReference type="EC" id="3.4.21.89" evidence="3 8"/>
<dbReference type="InterPro" id="IPR000223">
    <property type="entry name" value="Pept_S26A_signal_pept_1"/>
</dbReference>
<feature type="domain" description="Peptidase S26" evidence="10">
    <location>
        <begin position="88"/>
        <end position="319"/>
    </location>
</feature>
<evidence type="ECO:0000313" key="11">
    <source>
        <dbReference type="EMBL" id="RZN60685.1"/>
    </source>
</evidence>
<evidence type="ECO:0000256" key="1">
    <source>
        <dbReference type="ARBA" id="ARBA00000677"/>
    </source>
</evidence>
<evidence type="ECO:0000256" key="9">
    <source>
        <dbReference type="RuleBase" id="RU362042"/>
    </source>
</evidence>
<evidence type="ECO:0000313" key="16">
    <source>
        <dbReference type="Proteomes" id="UP000294229"/>
    </source>
</evidence>